<name>A0A9Q0RM27_BLOTA</name>
<dbReference type="OMA" id="TQNNKCK"/>
<sequence length="350" mass="39211">MTKIAYLRASQQNPSLNFHQPTSPIKTMSQCPTSPNRPVMFAPPMPGSHQFPPPSSASISRIGTTQIGPQHPKPMMMLPTTRFNSNPTVLLADQSQGGRISKPLMEKRRRARINQCLSQLKQIVVDSAGQHTQNNKCKLEKADILELTVKYVKKLHQEVSNDSHHQIGSDHSPYISGYSDCIRQMVDYVSDIAELGPKIGQTLQSHFSQRLYSIQMQQSDSSTTINDPTPPSPPNSVNSNSSLSPNSTINPYASIPFCMEQPLSPALSSQSSSTSSSTSSSLPEQSNQSNRRNLKRTFQDDVDEEEEEEDEDDDQYYYDDEDMFGDMSRPINLSRSKVNKTDKSEAWRPW</sequence>
<dbReference type="GO" id="GO:0005634">
    <property type="term" value="C:nucleus"/>
    <property type="evidence" value="ECO:0007669"/>
    <property type="project" value="UniProtKB-SubCell"/>
</dbReference>
<evidence type="ECO:0000256" key="2">
    <source>
        <dbReference type="ARBA" id="ARBA00023015"/>
    </source>
</evidence>
<feature type="compositionally biased region" description="Acidic residues" evidence="6">
    <location>
        <begin position="300"/>
        <end position="324"/>
    </location>
</feature>
<protein>
    <recommendedName>
        <fullName evidence="7">BHLH domain-containing protein</fullName>
    </recommendedName>
</protein>
<accession>A0A9Q0RM27</accession>
<proteinExistence type="predicted"/>
<evidence type="ECO:0000259" key="7">
    <source>
        <dbReference type="PROSITE" id="PS50888"/>
    </source>
</evidence>
<evidence type="ECO:0000256" key="1">
    <source>
        <dbReference type="ARBA" id="ARBA00004123"/>
    </source>
</evidence>
<keyword evidence="5" id="KW-0539">Nucleus</keyword>
<dbReference type="GO" id="GO:0046983">
    <property type="term" value="F:protein dimerization activity"/>
    <property type="evidence" value="ECO:0007669"/>
    <property type="project" value="InterPro"/>
</dbReference>
<dbReference type="InterPro" id="IPR011598">
    <property type="entry name" value="bHLH_dom"/>
</dbReference>
<dbReference type="Pfam" id="PF00010">
    <property type="entry name" value="HLH"/>
    <property type="match status" value="1"/>
</dbReference>
<dbReference type="PROSITE" id="PS50888">
    <property type="entry name" value="BHLH"/>
    <property type="match status" value="1"/>
</dbReference>
<dbReference type="FunFam" id="4.10.280.10:FF:000009">
    <property type="entry name" value="Transcription factor HES-1"/>
    <property type="match status" value="1"/>
</dbReference>
<evidence type="ECO:0000256" key="4">
    <source>
        <dbReference type="ARBA" id="ARBA00023163"/>
    </source>
</evidence>
<dbReference type="PANTHER" id="PTHR10985">
    <property type="entry name" value="BASIC HELIX-LOOP-HELIX TRANSCRIPTION FACTOR, HES-RELATED"/>
    <property type="match status" value="1"/>
</dbReference>
<dbReference type="EMBL" id="JAPWDV010000002">
    <property type="protein sequence ID" value="KAJ6219070.1"/>
    <property type="molecule type" value="Genomic_DNA"/>
</dbReference>
<gene>
    <name evidence="8" type="ORF">RDWZM_004882</name>
</gene>
<keyword evidence="4" id="KW-0804">Transcription</keyword>
<dbReference type="SMART" id="SM00353">
    <property type="entry name" value="HLH"/>
    <property type="match status" value="1"/>
</dbReference>
<dbReference type="InterPro" id="IPR036638">
    <property type="entry name" value="HLH_DNA-bd_sf"/>
</dbReference>
<keyword evidence="2" id="KW-0805">Transcription regulation</keyword>
<keyword evidence="3" id="KW-0238">DNA-binding</keyword>
<dbReference type="Gene3D" id="4.10.280.10">
    <property type="entry name" value="Helix-loop-helix DNA-binding domain"/>
    <property type="match status" value="1"/>
</dbReference>
<feature type="domain" description="BHLH" evidence="7">
    <location>
        <begin position="97"/>
        <end position="155"/>
    </location>
</feature>
<dbReference type="SUPFAM" id="SSF47459">
    <property type="entry name" value="HLH, helix-loop-helix DNA-binding domain"/>
    <property type="match status" value="1"/>
</dbReference>
<dbReference type="AlphaFoldDB" id="A0A9Q0RM27"/>
<evidence type="ECO:0000256" key="6">
    <source>
        <dbReference type="SAM" id="MobiDB-lite"/>
    </source>
</evidence>
<dbReference type="GO" id="GO:1990837">
    <property type="term" value="F:sequence-specific double-stranded DNA binding"/>
    <property type="evidence" value="ECO:0007669"/>
    <property type="project" value="UniProtKB-ARBA"/>
</dbReference>
<comment type="subcellular location">
    <subcellularLocation>
        <location evidence="1">Nucleus</location>
    </subcellularLocation>
</comment>
<evidence type="ECO:0000256" key="3">
    <source>
        <dbReference type="ARBA" id="ARBA00023125"/>
    </source>
</evidence>
<evidence type="ECO:0000256" key="5">
    <source>
        <dbReference type="ARBA" id="ARBA00023242"/>
    </source>
</evidence>
<feature type="region of interest" description="Disordered" evidence="6">
    <location>
        <begin position="215"/>
        <end position="245"/>
    </location>
</feature>
<reference evidence="8" key="1">
    <citation type="submission" date="2022-12" db="EMBL/GenBank/DDBJ databases">
        <title>Genome assemblies of Blomia tropicalis.</title>
        <authorList>
            <person name="Cui Y."/>
        </authorList>
    </citation>
    <scope>NUCLEOTIDE SEQUENCE</scope>
    <source>
        <tissue evidence="8">Adult mites</tissue>
    </source>
</reference>
<feature type="region of interest" description="Disordered" evidence="6">
    <location>
        <begin position="263"/>
        <end position="350"/>
    </location>
</feature>
<feature type="compositionally biased region" description="Low complexity" evidence="6">
    <location>
        <begin position="235"/>
        <end position="245"/>
    </location>
</feature>
<comment type="caution">
    <text evidence="8">The sequence shown here is derived from an EMBL/GenBank/DDBJ whole genome shotgun (WGS) entry which is preliminary data.</text>
</comment>
<keyword evidence="9" id="KW-1185">Reference proteome</keyword>
<evidence type="ECO:0000313" key="8">
    <source>
        <dbReference type="EMBL" id="KAJ6219070.1"/>
    </source>
</evidence>
<feature type="compositionally biased region" description="Low complexity" evidence="6">
    <location>
        <begin position="263"/>
        <end position="290"/>
    </location>
</feature>
<dbReference type="InterPro" id="IPR050370">
    <property type="entry name" value="HES_HEY"/>
</dbReference>
<feature type="compositionally biased region" description="Basic and acidic residues" evidence="6">
    <location>
        <begin position="339"/>
        <end position="350"/>
    </location>
</feature>
<dbReference type="CDD" id="cd11410">
    <property type="entry name" value="bHLH_O_HES"/>
    <property type="match status" value="1"/>
</dbReference>
<dbReference type="Proteomes" id="UP001142055">
    <property type="component" value="Chromosome 2"/>
</dbReference>
<evidence type="ECO:0000313" key="9">
    <source>
        <dbReference type="Proteomes" id="UP001142055"/>
    </source>
</evidence>
<organism evidence="8 9">
    <name type="scientific">Blomia tropicalis</name>
    <name type="common">Mite</name>
    <dbReference type="NCBI Taxonomy" id="40697"/>
    <lineage>
        <taxon>Eukaryota</taxon>
        <taxon>Metazoa</taxon>
        <taxon>Ecdysozoa</taxon>
        <taxon>Arthropoda</taxon>
        <taxon>Chelicerata</taxon>
        <taxon>Arachnida</taxon>
        <taxon>Acari</taxon>
        <taxon>Acariformes</taxon>
        <taxon>Sarcoptiformes</taxon>
        <taxon>Astigmata</taxon>
        <taxon>Glycyphagoidea</taxon>
        <taxon>Echimyopodidae</taxon>
        <taxon>Blomia</taxon>
    </lineage>
</organism>